<evidence type="ECO:0000313" key="2">
    <source>
        <dbReference type="EMBL" id="CAK0846005.1"/>
    </source>
</evidence>
<dbReference type="EMBL" id="CAUYUJ010014784">
    <property type="protein sequence ID" value="CAK0846005.1"/>
    <property type="molecule type" value="Genomic_DNA"/>
</dbReference>
<feature type="chain" id="PRO_5045665902" description="Phospholipase B-like" evidence="1">
    <location>
        <begin position="28"/>
        <end position="356"/>
    </location>
</feature>
<protein>
    <recommendedName>
        <fullName evidence="4">Phospholipase B-like</fullName>
    </recommendedName>
</protein>
<feature type="signal peptide" evidence="1">
    <location>
        <begin position="1"/>
        <end position="27"/>
    </location>
</feature>
<keyword evidence="1" id="KW-0732">Signal</keyword>
<reference evidence="2" key="1">
    <citation type="submission" date="2023-10" db="EMBL/GenBank/DDBJ databases">
        <authorList>
            <person name="Chen Y."/>
            <person name="Shah S."/>
            <person name="Dougan E. K."/>
            <person name="Thang M."/>
            <person name="Chan C."/>
        </authorList>
    </citation>
    <scope>NUCLEOTIDE SEQUENCE [LARGE SCALE GENOMIC DNA]</scope>
</reference>
<accession>A0ABN9TK04</accession>
<evidence type="ECO:0000313" key="3">
    <source>
        <dbReference type="Proteomes" id="UP001189429"/>
    </source>
</evidence>
<sequence length="356" mass="38749">MASRCAARAACALALPPLALLLSGCDAPPPSAGSTCGAKPQASPKGAPATEDEYRYFFCSGGGLSWGSKKAELYAKREVANLQACNITISTLTDLKKACDELTRQSQATWKAPDTFLRLAYQHVNPSPVHAEYSMLELYKVLVGGGVTSSMAQNLTVQLVLRHASSTQLDAAYKAMGSKIDKLDKKAAMDAAISLAKAGADVATCKAGDKFKGCSQKAVNANLQGIPKRYAKNGELYAAWEFVTYYGDDSWLVEWNAAPEEKRFLPNDRVAYTAAQFFDYFGTSWGTKWQSASVATQQRIAKNGAMYTMPEFVTYYRDAWQSEWQEAPEVMCRECRPFDEAGISGPALWRAAALLV</sequence>
<evidence type="ECO:0008006" key="4">
    <source>
        <dbReference type="Google" id="ProtNLM"/>
    </source>
</evidence>
<dbReference type="PROSITE" id="PS51257">
    <property type="entry name" value="PROKAR_LIPOPROTEIN"/>
    <property type="match status" value="1"/>
</dbReference>
<comment type="caution">
    <text evidence="2">The sequence shown here is derived from an EMBL/GenBank/DDBJ whole genome shotgun (WGS) entry which is preliminary data.</text>
</comment>
<proteinExistence type="predicted"/>
<evidence type="ECO:0000256" key="1">
    <source>
        <dbReference type="SAM" id="SignalP"/>
    </source>
</evidence>
<name>A0ABN9TK04_9DINO</name>
<organism evidence="2 3">
    <name type="scientific">Prorocentrum cordatum</name>
    <dbReference type="NCBI Taxonomy" id="2364126"/>
    <lineage>
        <taxon>Eukaryota</taxon>
        <taxon>Sar</taxon>
        <taxon>Alveolata</taxon>
        <taxon>Dinophyceae</taxon>
        <taxon>Prorocentrales</taxon>
        <taxon>Prorocentraceae</taxon>
        <taxon>Prorocentrum</taxon>
    </lineage>
</organism>
<keyword evidence="3" id="KW-1185">Reference proteome</keyword>
<gene>
    <name evidence="2" type="ORF">PCOR1329_LOCUS39616</name>
</gene>
<dbReference type="Proteomes" id="UP001189429">
    <property type="component" value="Unassembled WGS sequence"/>
</dbReference>